<evidence type="ECO:0000313" key="2">
    <source>
        <dbReference type="EMBL" id="KAG1782956.1"/>
    </source>
</evidence>
<comment type="caution">
    <text evidence="2">The sequence shown here is derived from an EMBL/GenBank/DDBJ whole genome shotgun (WGS) entry which is preliminary data.</text>
</comment>
<proteinExistence type="predicted"/>
<gene>
    <name evidence="2" type="ORF">EV702DRAFT_1176237</name>
</gene>
<dbReference type="InterPro" id="IPR046700">
    <property type="entry name" value="DUF6570"/>
</dbReference>
<dbReference type="EMBL" id="JABBWD010000002">
    <property type="protein sequence ID" value="KAG1782956.1"/>
    <property type="molecule type" value="Genomic_DNA"/>
</dbReference>
<evidence type="ECO:0000259" key="1">
    <source>
        <dbReference type="Pfam" id="PF20209"/>
    </source>
</evidence>
<reference evidence="2" key="1">
    <citation type="journal article" date="2020" name="New Phytol.">
        <title>Comparative genomics reveals dynamic genome evolution in host specialist ectomycorrhizal fungi.</title>
        <authorList>
            <person name="Lofgren L.A."/>
            <person name="Nguyen N.H."/>
            <person name="Vilgalys R."/>
            <person name="Ruytinx J."/>
            <person name="Liao H.L."/>
            <person name="Branco S."/>
            <person name="Kuo A."/>
            <person name="LaButti K."/>
            <person name="Lipzen A."/>
            <person name="Andreopoulos W."/>
            <person name="Pangilinan J."/>
            <person name="Riley R."/>
            <person name="Hundley H."/>
            <person name="Na H."/>
            <person name="Barry K."/>
            <person name="Grigoriev I.V."/>
            <person name="Stajich J.E."/>
            <person name="Kennedy P.G."/>
        </authorList>
    </citation>
    <scope>NUCLEOTIDE SEQUENCE</scope>
    <source>
        <strain evidence="2">DOB743</strain>
    </source>
</reference>
<dbReference type="AlphaFoldDB" id="A0A9P7D8Z4"/>
<keyword evidence="3" id="KW-1185">Reference proteome</keyword>
<organism evidence="2 3">
    <name type="scientific">Suillus placidus</name>
    <dbReference type="NCBI Taxonomy" id="48579"/>
    <lineage>
        <taxon>Eukaryota</taxon>
        <taxon>Fungi</taxon>
        <taxon>Dikarya</taxon>
        <taxon>Basidiomycota</taxon>
        <taxon>Agaricomycotina</taxon>
        <taxon>Agaricomycetes</taxon>
        <taxon>Agaricomycetidae</taxon>
        <taxon>Boletales</taxon>
        <taxon>Suillineae</taxon>
        <taxon>Suillaceae</taxon>
        <taxon>Suillus</taxon>
    </lineage>
</organism>
<evidence type="ECO:0000313" key="3">
    <source>
        <dbReference type="Proteomes" id="UP000714275"/>
    </source>
</evidence>
<dbReference type="Proteomes" id="UP000714275">
    <property type="component" value="Unassembled WGS sequence"/>
</dbReference>
<feature type="domain" description="DUF6570" evidence="1">
    <location>
        <begin position="30"/>
        <end position="164"/>
    </location>
</feature>
<protein>
    <recommendedName>
        <fullName evidence="1">DUF6570 domain-containing protein</fullName>
    </recommendedName>
</protein>
<dbReference type="Pfam" id="PF20209">
    <property type="entry name" value="DUF6570"/>
    <property type="match status" value="1"/>
</dbReference>
<name>A0A9P7D8Z4_9AGAM</name>
<sequence>MFSSDGVTYTTSQSVSLRVCTECYRSLGNTKIPRCAIANKLYRGCLPSQFHDLTWVEEMVCAVYRNTVHVTQLYQSSDPAQPMVFHGNTCAHESDVVSTVRVLPRTPADINGMISVVFLGPNKLDPHSLRTIFRVRKRVVWNFLLWLCTHNRLYQNITLDGDVMDLYPEDGTVPGLAERVRRLQGSWSILLSRLPHQQMYLVAILHSL</sequence>
<accession>A0A9P7D8Z4</accession>
<dbReference type="OrthoDB" id="3257061at2759"/>